<feature type="compositionally biased region" description="Polar residues" evidence="2">
    <location>
        <begin position="12"/>
        <end position="27"/>
    </location>
</feature>
<feature type="region of interest" description="Disordered" evidence="2">
    <location>
        <begin position="1"/>
        <end position="30"/>
    </location>
</feature>
<proteinExistence type="predicted"/>
<dbReference type="STRING" id="7244.B4MDE1"/>
<gene>
    <name evidence="3" type="primary">Dvir\GJ16191</name>
    <name evidence="3" type="ORF">Dvir_GJ16191</name>
</gene>
<dbReference type="AlphaFoldDB" id="B4MDE1"/>
<dbReference type="OrthoDB" id="7694231at2759"/>
<organism evidence="3 4">
    <name type="scientific">Drosophila virilis</name>
    <name type="common">Fruit fly</name>
    <dbReference type="NCBI Taxonomy" id="7244"/>
    <lineage>
        <taxon>Eukaryota</taxon>
        <taxon>Metazoa</taxon>
        <taxon>Ecdysozoa</taxon>
        <taxon>Arthropoda</taxon>
        <taxon>Hexapoda</taxon>
        <taxon>Insecta</taxon>
        <taxon>Pterygota</taxon>
        <taxon>Neoptera</taxon>
        <taxon>Endopterygota</taxon>
        <taxon>Diptera</taxon>
        <taxon>Brachycera</taxon>
        <taxon>Muscomorpha</taxon>
        <taxon>Ephydroidea</taxon>
        <taxon>Drosophilidae</taxon>
        <taxon>Drosophila</taxon>
    </lineage>
</organism>
<dbReference type="KEGG" id="dvi:6635729"/>
<accession>B4MDE1</accession>
<sequence>MDVVQLGPENNPKFSYTHEPNPSTDSTALRPAQCHADDSWSTVGTQVLVTSESIVEQESVSWSPSRDIDRIASMKIFTSVMLHAWRQRRADVRRLQQVVERLQRKSMHSKNELHVSNTLMRVEQKRCKELQLELKKSTLSINEVRSSCERLSTSVRSLKADKDQLEKELNFSRQEQLELERKVGKCKDDLLSALMEQRNLQLRLSEEQSNVQQLAREKELLSINMRSMETEFGRREESYIQELEQKNEALHNMRMTIENLERRLRDRQIKRYELKHYLKNMERRELDDFQTDLETELPPNMTAITRLPSSSVKRSTLALIAEDYGIGQLWSTVHYYTSSAALLLWFVILPKQSLRNGCMPIKKRIASLK</sequence>
<evidence type="ECO:0000256" key="2">
    <source>
        <dbReference type="SAM" id="MobiDB-lite"/>
    </source>
</evidence>
<keyword evidence="4" id="KW-1185">Reference proteome</keyword>
<name>B4MDE1_DROVI</name>
<reference evidence="3 4" key="1">
    <citation type="journal article" date="2007" name="Nature">
        <title>Evolution of genes and genomes on the Drosophila phylogeny.</title>
        <authorList>
            <consortium name="Drosophila 12 Genomes Consortium"/>
            <person name="Clark A.G."/>
            <person name="Eisen M.B."/>
            <person name="Smith D.R."/>
            <person name="Bergman C.M."/>
            <person name="Oliver B."/>
            <person name="Markow T.A."/>
            <person name="Kaufman T.C."/>
            <person name="Kellis M."/>
            <person name="Gelbart W."/>
            <person name="Iyer V.N."/>
            <person name="Pollard D.A."/>
            <person name="Sackton T.B."/>
            <person name="Larracuente A.M."/>
            <person name="Singh N.D."/>
            <person name="Abad J.P."/>
            <person name="Abt D.N."/>
            <person name="Adryan B."/>
            <person name="Aguade M."/>
            <person name="Akashi H."/>
            <person name="Anderson W.W."/>
            <person name="Aquadro C.F."/>
            <person name="Ardell D.H."/>
            <person name="Arguello R."/>
            <person name="Artieri C.G."/>
            <person name="Barbash D.A."/>
            <person name="Barker D."/>
            <person name="Barsanti P."/>
            <person name="Batterham P."/>
            <person name="Batzoglou S."/>
            <person name="Begun D."/>
            <person name="Bhutkar A."/>
            <person name="Blanco E."/>
            <person name="Bosak S.A."/>
            <person name="Bradley R.K."/>
            <person name="Brand A.D."/>
            <person name="Brent M.R."/>
            <person name="Brooks A.N."/>
            <person name="Brown R.H."/>
            <person name="Butlin R.K."/>
            <person name="Caggese C."/>
            <person name="Calvi B.R."/>
            <person name="Bernardo de Carvalho A."/>
            <person name="Caspi A."/>
            <person name="Castrezana S."/>
            <person name="Celniker S.E."/>
            <person name="Chang J.L."/>
            <person name="Chapple C."/>
            <person name="Chatterji S."/>
            <person name="Chinwalla A."/>
            <person name="Civetta A."/>
            <person name="Clifton S.W."/>
            <person name="Comeron J.M."/>
            <person name="Costello J.C."/>
            <person name="Coyne J.A."/>
            <person name="Daub J."/>
            <person name="David R.G."/>
            <person name="Delcher A.L."/>
            <person name="Delehaunty K."/>
            <person name="Do C.B."/>
            <person name="Ebling H."/>
            <person name="Edwards K."/>
            <person name="Eickbush T."/>
            <person name="Evans J.D."/>
            <person name="Filipski A."/>
            <person name="Findeiss S."/>
            <person name="Freyhult E."/>
            <person name="Fulton L."/>
            <person name="Fulton R."/>
            <person name="Garcia A.C."/>
            <person name="Gardiner A."/>
            <person name="Garfield D.A."/>
            <person name="Garvin B.E."/>
            <person name="Gibson G."/>
            <person name="Gilbert D."/>
            <person name="Gnerre S."/>
            <person name="Godfrey J."/>
            <person name="Good R."/>
            <person name="Gotea V."/>
            <person name="Gravely B."/>
            <person name="Greenberg A.J."/>
            <person name="Griffiths-Jones S."/>
            <person name="Gross S."/>
            <person name="Guigo R."/>
            <person name="Gustafson E.A."/>
            <person name="Haerty W."/>
            <person name="Hahn M.W."/>
            <person name="Halligan D.L."/>
            <person name="Halpern A.L."/>
            <person name="Halter G.M."/>
            <person name="Han M.V."/>
            <person name="Heger A."/>
            <person name="Hillier L."/>
            <person name="Hinrichs A.S."/>
            <person name="Holmes I."/>
            <person name="Hoskins R.A."/>
            <person name="Hubisz M.J."/>
            <person name="Hultmark D."/>
            <person name="Huntley M.A."/>
            <person name="Jaffe D.B."/>
            <person name="Jagadeeshan S."/>
            <person name="Jeck W.R."/>
            <person name="Johnson J."/>
            <person name="Jones C.D."/>
            <person name="Jordan W.C."/>
            <person name="Karpen G.H."/>
            <person name="Kataoka E."/>
            <person name="Keightley P.D."/>
            <person name="Kheradpour P."/>
            <person name="Kirkness E.F."/>
            <person name="Koerich L.B."/>
            <person name="Kristiansen K."/>
            <person name="Kudrna D."/>
            <person name="Kulathinal R.J."/>
            <person name="Kumar S."/>
            <person name="Kwok R."/>
            <person name="Lander E."/>
            <person name="Langley C.H."/>
            <person name="Lapoint R."/>
            <person name="Lazzaro B.P."/>
            <person name="Lee S.J."/>
            <person name="Levesque L."/>
            <person name="Li R."/>
            <person name="Lin C.F."/>
            <person name="Lin M.F."/>
            <person name="Lindblad-Toh K."/>
            <person name="Llopart A."/>
            <person name="Long M."/>
            <person name="Low L."/>
            <person name="Lozovsky E."/>
            <person name="Lu J."/>
            <person name="Luo M."/>
            <person name="Machado C.A."/>
            <person name="Makalowski W."/>
            <person name="Marzo M."/>
            <person name="Matsuda M."/>
            <person name="Matzkin L."/>
            <person name="McAllister B."/>
            <person name="McBride C.S."/>
            <person name="McKernan B."/>
            <person name="McKernan K."/>
            <person name="Mendez-Lago M."/>
            <person name="Minx P."/>
            <person name="Mollenhauer M.U."/>
            <person name="Montooth K."/>
            <person name="Mount S.M."/>
            <person name="Mu X."/>
            <person name="Myers E."/>
            <person name="Negre B."/>
            <person name="Newfeld S."/>
            <person name="Nielsen R."/>
            <person name="Noor M.A."/>
            <person name="O'Grady P."/>
            <person name="Pachter L."/>
            <person name="Papaceit M."/>
            <person name="Parisi M.J."/>
            <person name="Parisi M."/>
            <person name="Parts L."/>
            <person name="Pedersen J.S."/>
            <person name="Pesole G."/>
            <person name="Phillippy A.M."/>
            <person name="Ponting C.P."/>
            <person name="Pop M."/>
            <person name="Porcelli D."/>
            <person name="Powell J.R."/>
            <person name="Prohaska S."/>
            <person name="Pruitt K."/>
            <person name="Puig M."/>
            <person name="Quesneville H."/>
            <person name="Ram K.R."/>
            <person name="Rand D."/>
            <person name="Rasmussen M.D."/>
            <person name="Reed L.K."/>
            <person name="Reenan R."/>
            <person name="Reily A."/>
            <person name="Remington K.A."/>
            <person name="Rieger T.T."/>
            <person name="Ritchie M.G."/>
            <person name="Robin C."/>
            <person name="Rogers Y.H."/>
            <person name="Rohde C."/>
            <person name="Rozas J."/>
            <person name="Rubenfield M.J."/>
            <person name="Ruiz A."/>
            <person name="Russo S."/>
            <person name="Salzberg S.L."/>
            <person name="Sanchez-Gracia A."/>
            <person name="Saranga D.J."/>
            <person name="Sato H."/>
            <person name="Schaeffer S.W."/>
            <person name="Schatz M.C."/>
            <person name="Schlenke T."/>
            <person name="Schwartz R."/>
            <person name="Segarra C."/>
            <person name="Singh R.S."/>
            <person name="Sirot L."/>
            <person name="Sirota M."/>
            <person name="Sisneros N.B."/>
            <person name="Smith C.D."/>
            <person name="Smith T.F."/>
            <person name="Spieth J."/>
            <person name="Stage D.E."/>
            <person name="Stark A."/>
            <person name="Stephan W."/>
            <person name="Strausberg R.L."/>
            <person name="Strempel S."/>
            <person name="Sturgill D."/>
            <person name="Sutton G."/>
            <person name="Sutton G.G."/>
            <person name="Tao W."/>
            <person name="Teichmann S."/>
            <person name="Tobari Y.N."/>
            <person name="Tomimura Y."/>
            <person name="Tsolas J.M."/>
            <person name="Valente V.L."/>
            <person name="Venter E."/>
            <person name="Venter J.C."/>
            <person name="Vicario S."/>
            <person name="Vieira F.G."/>
            <person name="Vilella A.J."/>
            <person name="Villasante A."/>
            <person name="Walenz B."/>
            <person name="Wang J."/>
            <person name="Wasserman M."/>
            <person name="Watts T."/>
            <person name="Wilson D."/>
            <person name="Wilson R.K."/>
            <person name="Wing R.A."/>
            <person name="Wolfner M.F."/>
            <person name="Wong A."/>
            <person name="Wong G.K."/>
            <person name="Wu C.I."/>
            <person name="Wu G."/>
            <person name="Yamamoto D."/>
            <person name="Yang H.P."/>
            <person name="Yang S.P."/>
            <person name="Yorke J.A."/>
            <person name="Yoshida K."/>
            <person name="Zdobnov E."/>
            <person name="Zhang P."/>
            <person name="Zhang Y."/>
            <person name="Zimin A.V."/>
            <person name="Baldwin J."/>
            <person name="Abdouelleil A."/>
            <person name="Abdulkadir J."/>
            <person name="Abebe A."/>
            <person name="Abera B."/>
            <person name="Abreu J."/>
            <person name="Acer S.C."/>
            <person name="Aftuck L."/>
            <person name="Alexander A."/>
            <person name="An P."/>
            <person name="Anderson E."/>
            <person name="Anderson S."/>
            <person name="Arachi H."/>
            <person name="Azer M."/>
            <person name="Bachantsang P."/>
            <person name="Barry A."/>
            <person name="Bayul T."/>
            <person name="Berlin A."/>
            <person name="Bessette D."/>
            <person name="Bloom T."/>
            <person name="Blye J."/>
            <person name="Boguslavskiy L."/>
            <person name="Bonnet C."/>
            <person name="Boukhgalter B."/>
            <person name="Bourzgui I."/>
            <person name="Brown A."/>
            <person name="Cahill P."/>
            <person name="Channer S."/>
            <person name="Cheshatsang Y."/>
            <person name="Chuda L."/>
            <person name="Citroen M."/>
            <person name="Collymore A."/>
            <person name="Cooke P."/>
            <person name="Costello M."/>
            <person name="D'Aco K."/>
            <person name="Daza R."/>
            <person name="De Haan G."/>
            <person name="DeGray S."/>
            <person name="DeMaso C."/>
            <person name="Dhargay N."/>
            <person name="Dooley K."/>
            <person name="Dooley E."/>
            <person name="Doricent M."/>
            <person name="Dorje P."/>
            <person name="Dorjee K."/>
            <person name="Dupes A."/>
            <person name="Elong R."/>
            <person name="Falk J."/>
            <person name="Farina A."/>
            <person name="Faro S."/>
            <person name="Ferguson D."/>
            <person name="Fisher S."/>
            <person name="Foley C.D."/>
            <person name="Franke A."/>
            <person name="Friedrich D."/>
            <person name="Gadbois L."/>
            <person name="Gearin G."/>
            <person name="Gearin C.R."/>
            <person name="Giannoukos G."/>
            <person name="Goode T."/>
            <person name="Graham J."/>
            <person name="Grandbois E."/>
            <person name="Grewal S."/>
            <person name="Gyaltsen K."/>
            <person name="Hafez N."/>
            <person name="Hagos B."/>
            <person name="Hall J."/>
            <person name="Henson C."/>
            <person name="Hollinger A."/>
            <person name="Honan T."/>
            <person name="Huard M.D."/>
            <person name="Hughes L."/>
            <person name="Hurhula B."/>
            <person name="Husby M.E."/>
            <person name="Kamat A."/>
            <person name="Kanga B."/>
            <person name="Kashin S."/>
            <person name="Khazanovich D."/>
            <person name="Kisner P."/>
            <person name="Lance K."/>
            <person name="Lara M."/>
            <person name="Lee W."/>
            <person name="Lennon N."/>
            <person name="Letendre F."/>
            <person name="LeVine R."/>
            <person name="Lipovsky A."/>
            <person name="Liu X."/>
            <person name="Liu J."/>
            <person name="Liu S."/>
            <person name="Lokyitsang T."/>
            <person name="Lokyitsang Y."/>
            <person name="Lubonja R."/>
            <person name="Lui A."/>
            <person name="MacDonald P."/>
            <person name="Magnisalis V."/>
            <person name="Maru K."/>
            <person name="Matthews C."/>
            <person name="McCusker W."/>
            <person name="McDonough S."/>
            <person name="Mehta T."/>
            <person name="Meldrim J."/>
            <person name="Meneus L."/>
            <person name="Mihai O."/>
            <person name="Mihalev A."/>
            <person name="Mihova T."/>
            <person name="Mittelman R."/>
            <person name="Mlenga V."/>
            <person name="Montmayeur A."/>
            <person name="Mulrain L."/>
            <person name="Navidi A."/>
            <person name="Naylor J."/>
            <person name="Negash T."/>
            <person name="Nguyen T."/>
            <person name="Nguyen N."/>
            <person name="Nicol R."/>
            <person name="Norbu C."/>
            <person name="Norbu N."/>
            <person name="Novod N."/>
            <person name="O'Neill B."/>
            <person name="Osman S."/>
            <person name="Markiewicz E."/>
            <person name="Oyono O.L."/>
            <person name="Patti C."/>
            <person name="Phunkhang P."/>
            <person name="Pierre F."/>
            <person name="Priest M."/>
            <person name="Raghuraman S."/>
            <person name="Rege F."/>
            <person name="Reyes R."/>
            <person name="Rise C."/>
            <person name="Rogov P."/>
            <person name="Ross K."/>
            <person name="Ryan E."/>
            <person name="Settipalli S."/>
            <person name="Shea T."/>
            <person name="Sherpa N."/>
            <person name="Shi L."/>
            <person name="Shih D."/>
            <person name="Sparrow T."/>
            <person name="Spaulding J."/>
            <person name="Stalker J."/>
            <person name="Stange-Thomann N."/>
            <person name="Stavropoulos S."/>
            <person name="Stone C."/>
            <person name="Strader C."/>
            <person name="Tesfaye S."/>
            <person name="Thomson T."/>
            <person name="Thoulutsang Y."/>
            <person name="Thoulutsang D."/>
            <person name="Topham K."/>
            <person name="Topping I."/>
            <person name="Tsamla T."/>
            <person name="Vassiliev H."/>
            <person name="Vo A."/>
            <person name="Wangchuk T."/>
            <person name="Wangdi T."/>
            <person name="Weiand M."/>
            <person name="Wilkinson J."/>
            <person name="Wilson A."/>
            <person name="Yadav S."/>
            <person name="Young G."/>
            <person name="Yu Q."/>
            <person name="Zembek L."/>
            <person name="Zhong D."/>
            <person name="Zimmer A."/>
            <person name="Zwirko Z."/>
            <person name="Jaffe D.B."/>
            <person name="Alvarez P."/>
            <person name="Brockman W."/>
            <person name="Butler J."/>
            <person name="Chin C."/>
            <person name="Gnerre S."/>
            <person name="Grabherr M."/>
            <person name="Kleber M."/>
            <person name="Mauceli E."/>
            <person name="MacCallum I."/>
        </authorList>
    </citation>
    <scope>NUCLEOTIDE SEQUENCE [LARGE SCALE GENOMIC DNA]</scope>
    <source>
        <strain evidence="4">Tucson 15010-1051.87</strain>
    </source>
</reference>
<dbReference type="InParanoid" id="B4MDE1"/>
<protein>
    <submittedName>
        <fullName evidence="3">Uncharacterized protein</fullName>
    </submittedName>
</protein>
<dbReference type="Proteomes" id="UP000008792">
    <property type="component" value="Unassembled WGS sequence"/>
</dbReference>
<feature type="coiled-coil region" evidence="1">
    <location>
        <begin position="148"/>
        <end position="270"/>
    </location>
</feature>
<dbReference type="eggNOG" id="ENOG502T9F5">
    <property type="taxonomic scope" value="Eukaryota"/>
</dbReference>
<keyword evidence="1" id="KW-0175">Coiled coil</keyword>
<evidence type="ECO:0000256" key="1">
    <source>
        <dbReference type="SAM" id="Coils"/>
    </source>
</evidence>
<evidence type="ECO:0000313" key="4">
    <source>
        <dbReference type="Proteomes" id="UP000008792"/>
    </source>
</evidence>
<dbReference type="HOGENOM" id="CLU_090446_0_0_1"/>
<evidence type="ECO:0000313" key="3">
    <source>
        <dbReference type="EMBL" id="EDW71202.2"/>
    </source>
</evidence>
<dbReference type="EMBL" id="CH940661">
    <property type="protein sequence ID" value="EDW71202.2"/>
    <property type="molecule type" value="Genomic_DNA"/>
</dbReference>
<dbReference type="SMR" id="B4MDE1"/>